<accession>A0A418XKL4</accession>
<organism evidence="1 2">
    <name type="scientific">Pseudomonas cavernicola</name>
    <dbReference type="NCBI Taxonomy" id="2320866"/>
    <lineage>
        <taxon>Bacteria</taxon>
        <taxon>Pseudomonadati</taxon>
        <taxon>Pseudomonadota</taxon>
        <taxon>Gammaproteobacteria</taxon>
        <taxon>Pseudomonadales</taxon>
        <taxon>Pseudomonadaceae</taxon>
        <taxon>Pseudomonas</taxon>
    </lineage>
</organism>
<dbReference type="Proteomes" id="UP000284021">
    <property type="component" value="Unassembled WGS sequence"/>
</dbReference>
<dbReference type="OrthoDB" id="5795846at2"/>
<keyword evidence="2" id="KW-1185">Reference proteome</keyword>
<dbReference type="InterPro" id="IPR012659">
    <property type="entry name" value="CHP02444"/>
</dbReference>
<evidence type="ECO:0000313" key="1">
    <source>
        <dbReference type="EMBL" id="RJG12971.1"/>
    </source>
</evidence>
<comment type="caution">
    <text evidence="1">The sequence shown here is derived from an EMBL/GenBank/DDBJ whole genome shotgun (WGS) entry which is preliminary data.</text>
</comment>
<dbReference type="NCBIfam" id="TIGR02444">
    <property type="entry name" value="TIGR02444 family protein"/>
    <property type="match status" value="1"/>
</dbReference>
<sequence>MPPDLWSFTIRVYARPGVEQACLQLQQAGADVCLLLCGAWLGQREASCTVERLQQLTALAQPWQSTVIMPLRQLRQSWRATATMDSALAKLREQVKGLELEAEQQLLLRLEAAAQAWPTGEAKDLPAWLNGLAAQAAEQGRDALQVLRVAASQA</sequence>
<evidence type="ECO:0000313" key="2">
    <source>
        <dbReference type="Proteomes" id="UP000284021"/>
    </source>
</evidence>
<dbReference type="RefSeq" id="WP_119953293.1">
    <property type="nucleotide sequence ID" value="NZ_QYUR01000002.1"/>
</dbReference>
<name>A0A418XKL4_9PSED</name>
<dbReference type="Pfam" id="PF09523">
    <property type="entry name" value="DUF2390"/>
    <property type="match status" value="1"/>
</dbReference>
<reference evidence="1 2" key="1">
    <citation type="submission" date="2018-09" db="EMBL/GenBank/DDBJ databases">
        <authorList>
            <person name="Zhu H."/>
        </authorList>
    </citation>
    <scope>NUCLEOTIDE SEQUENCE [LARGE SCALE GENOMIC DNA]</scope>
    <source>
        <strain evidence="1 2">K1S02-6</strain>
    </source>
</reference>
<dbReference type="AlphaFoldDB" id="A0A418XKL4"/>
<protein>
    <submittedName>
        <fullName evidence="1">TIGR02444 family protein</fullName>
    </submittedName>
</protein>
<dbReference type="EMBL" id="QYUR01000002">
    <property type="protein sequence ID" value="RJG12971.1"/>
    <property type="molecule type" value="Genomic_DNA"/>
</dbReference>
<gene>
    <name evidence="1" type="ORF">D3879_06750</name>
</gene>
<proteinExistence type="predicted"/>